<name>A0ABQ6NF82_9BACL</name>
<dbReference type="InterPro" id="IPR052349">
    <property type="entry name" value="Metallo-hydrolase_Enzymes"/>
</dbReference>
<gene>
    <name evidence="2" type="ORF">PghCCS26_03370</name>
</gene>
<dbReference type="InterPro" id="IPR011059">
    <property type="entry name" value="Metal-dep_hydrolase_composite"/>
</dbReference>
<dbReference type="Gene3D" id="3.20.20.140">
    <property type="entry name" value="Metal-dependent hydrolases"/>
    <property type="match status" value="1"/>
</dbReference>
<feature type="domain" description="Amidohydrolase 3" evidence="1">
    <location>
        <begin position="96"/>
        <end position="400"/>
    </location>
</feature>
<dbReference type="EMBL" id="BTCL01000001">
    <property type="protein sequence ID" value="GMK43210.1"/>
    <property type="molecule type" value="Genomic_DNA"/>
</dbReference>
<reference evidence="2 3" key="1">
    <citation type="submission" date="2023-05" db="EMBL/GenBank/DDBJ databases">
        <title>Draft genome of Paenibacillus sp. CCS26.</title>
        <authorList>
            <person name="Akita H."/>
            <person name="Shinto Y."/>
            <person name="Kimura Z."/>
        </authorList>
    </citation>
    <scope>NUCLEOTIDE SEQUENCE [LARGE SCALE GENOMIC DNA]</scope>
    <source>
        <strain evidence="2 3">CCS26</strain>
    </source>
</reference>
<evidence type="ECO:0000313" key="2">
    <source>
        <dbReference type="EMBL" id="GMK43210.1"/>
    </source>
</evidence>
<proteinExistence type="predicted"/>
<dbReference type="Pfam" id="PF07969">
    <property type="entry name" value="Amidohydro_3"/>
    <property type="match status" value="1"/>
</dbReference>
<sequence>MLEQIISNVRVMGHHPLKDVGVADGKVVFVENSGAAKEWTANAVVNGEGGVLLPGLVEPHIHLEKAYLLTRMEKEAESLQDAIRMTADMKKIFTRSDMRERSLQVIKEAVRNGVTHMRCHAEVDPILGLSAIESALELKQSVRHLLDLQVVAFPQEGIFKSPGTAELMEEAIHLGCDVVGGITYQDPDLNEHLKFVFELAGKYNKPLDFHADFSDKPEDLAIVQIAKRTMQYGLQGRVSAGHVTSLGSLARVEAEAAAELLSEAGIHIITLPATDLYINGRGDEEKPRRGLTPVKLLQEKGVNVAIGMNNVQNPFTPFGKADPLETAWLLAVTAYLGGERDASRLLGMLTESASRVLALEGYGIREGAPADMVLFRERTERDVLLHKSETRTVWKRGVMVADTRIEREREIVHHMKDRGEDHR</sequence>
<accession>A0ABQ6NF82</accession>
<organism evidence="2 3">
    <name type="scientific">Paenibacillus glycanilyticus</name>
    <dbReference type="NCBI Taxonomy" id="126569"/>
    <lineage>
        <taxon>Bacteria</taxon>
        <taxon>Bacillati</taxon>
        <taxon>Bacillota</taxon>
        <taxon>Bacilli</taxon>
        <taxon>Bacillales</taxon>
        <taxon>Paenibacillaceae</taxon>
        <taxon>Paenibacillus</taxon>
    </lineage>
</organism>
<comment type="caution">
    <text evidence="2">The sequence shown here is derived from an EMBL/GenBank/DDBJ whole genome shotgun (WGS) entry which is preliminary data.</text>
</comment>
<evidence type="ECO:0000313" key="3">
    <source>
        <dbReference type="Proteomes" id="UP001285921"/>
    </source>
</evidence>
<dbReference type="CDD" id="cd01293">
    <property type="entry name" value="Bact_CD"/>
    <property type="match status" value="1"/>
</dbReference>
<evidence type="ECO:0000259" key="1">
    <source>
        <dbReference type="Pfam" id="PF07969"/>
    </source>
</evidence>
<dbReference type="PANTHER" id="PTHR32027:SF0">
    <property type="entry name" value="CYTOSINE DEAMINASE"/>
    <property type="match status" value="1"/>
</dbReference>
<dbReference type="SUPFAM" id="SSF51338">
    <property type="entry name" value="Composite domain of metallo-dependent hydrolases"/>
    <property type="match status" value="1"/>
</dbReference>
<protein>
    <submittedName>
        <fullName evidence="2">N-acyl-D-amino-acid deacylase</fullName>
    </submittedName>
</protein>
<keyword evidence="3" id="KW-1185">Reference proteome</keyword>
<dbReference type="RefSeq" id="WP_317978583.1">
    <property type="nucleotide sequence ID" value="NZ_BTCL01000001.1"/>
</dbReference>
<dbReference type="PANTHER" id="PTHR32027">
    <property type="entry name" value="CYTOSINE DEAMINASE"/>
    <property type="match status" value="1"/>
</dbReference>
<dbReference type="InterPro" id="IPR032466">
    <property type="entry name" value="Metal_Hydrolase"/>
</dbReference>
<dbReference type="InterPro" id="IPR013108">
    <property type="entry name" value="Amidohydro_3"/>
</dbReference>
<dbReference type="Proteomes" id="UP001285921">
    <property type="component" value="Unassembled WGS sequence"/>
</dbReference>
<dbReference type="SUPFAM" id="SSF51556">
    <property type="entry name" value="Metallo-dependent hydrolases"/>
    <property type="match status" value="1"/>
</dbReference>
<dbReference type="Gene3D" id="2.30.40.10">
    <property type="entry name" value="Urease, subunit C, domain 1"/>
    <property type="match status" value="1"/>
</dbReference>